<dbReference type="Proteomes" id="UP001396334">
    <property type="component" value="Unassembled WGS sequence"/>
</dbReference>
<gene>
    <name evidence="1" type="ORF">V6N11_011569</name>
</gene>
<keyword evidence="2" id="KW-1185">Reference proteome</keyword>
<proteinExistence type="predicted"/>
<comment type="caution">
    <text evidence="1">The sequence shown here is derived from an EMBL/GenBank/DDBJ whole genome shotgun (WGS) entry which is preliminary data.</text>
</comment>
<reference evidence="1 2" key="1">
    <citation type="journal article" date="2024" name="G3 (Bethesda)">
        <title>Genome assembly of Hibiscus sabdariffa L. provides insights into metabolisms of medicinal natural products.</title>
        <authorList>
            <person name="Kim T."/>
        </authorList>
    </citation>
    <scope>NUCLEOTIDE SEQUENCE [LARGE SCALE GENOMIC DNA]</scope>
    <source>
        <strain evidence="1">TK-2024</strain>
        <tissue evidence="1">Old leaves</tissue>
    </source>
</reference>
<dbReference type="EMBL" id="JBBPBN010000016">
    <property type="protein sequence ID" value="KAK9021586.1"/>
    <property type="molecule type" value="Genomic_DNA"/>
</dbReference>
<evidence type="ECO:0000313" key="2">
    <source>
        <dbReference type="Proteomes" id="UP001396334"/>
    </source>
</evidence>
<organism evidence="1 2">
    <name type="scientific">Hibiscus sabdariffa</name>
    <name type="common">roselle</name>
    <dbReference type="NCBI Taxonomy" id="183260"/>
    <lineage>
        <taxon>Eukaryota</taxon>
        <taxon>Viridiplantae</taxon>
        <taxon>Streptophyta</taxon>
        <taxon>Embryophyta</taxon>
        <taxon>Tracheophyta</taxon>
        <taxon>Spermatophyta</taxon>
        <taxon>Magnoliopsida</taxon>
        <taxon>eudicotyledons</taxon>
        <taxon>Gunneridae</taxon>
        <taxon>Pentapetalae</taxon>
        <taxon>rosids</taxon>
        <taxon>malvids</taxon>
        <taxon>Malvales</taxon>
        <taxon>Malvaceae</taxon>
        <taxon>Malvoideae</taxon>
        <taxon>Hibiscus</taxon>
    </lineage>
</organism>
<name>A0ABR2S8L6_9ROSI</name>
<accession>A0ABR2S8L6</accession>
<evidence type="ECO:0000313" key="1">
    <source>
        <dbReference type="EMBL" id="KAK9021586.1"/>
    </source>
</evidence>
<sequence>MQSLCNSTTKMLRLRSIPTREQQTETKTVIFGSGIVKTLCNSTTKMQSLCNSTTKMLRLRSIPTREQQTETKTVIFGLSLAPIWLARLALKFFEREKGFILPTSESLEHQKRRFVHGPYQRPGQGMGILFSAHRGLFGPRLLHARSLSTLSAHQLNVCRCHFADSIKRGLPGKSELLVAIRAKHKEIKGILYRQETTEKETTEEATTEKVNVYSDEPFVHEIRVGPYMQYQLGDKAKMMIRPMITTLVEDIRLHRSRIYNVEDIITEGGEIRITKQREVSSPALAIGNFEEIIFKLCGSDLERLPCDLMHMLSYLTNVSTLRAHSEYLLNHPCTWSTERTEYCINKLRDQLKKTELPEPVKVATNKLLGNWVENTKNILLENYDWGADFRDAAQDVYSYKVKGTDIDLYHDKKAKLEGFISFLRNLSAHADDHLQNQQTDKSKEIEKFLHLSYPEMLSTLGSHLFYVEEFKIAFRTFK</sequence>
<protein>
    <submittedName>
        <fullName evidence="1">Uncharacterized protein</fullName>
    </submittedName>
</protein>